<keyword evidence="2" id="KW-1185">Reference proteome</keyword>
<evidence type="ECO:0000313" key="1">
    <source>
        <dbReference type="EMBL" id="KAG8173306.1"/>
    </source>
</evidence>
<dbReference type="Proteomes" id="UP000827092">
    <property type="component" value="Unassembled WGS sequence"/>
</dbReference>
<organism evidence="1 2">
    <name type="scientific">Oedothorax gibbosus</name>
    <dbReference type="NCBI Taxonomy" id="931172"/>
    <lineage>
        <taxon>Eukaryota</taxon>
        <taxon>Metazoa</taxon>
        <taxon>Ecdysozoa</taxon>
        <taxon>Arthropoda</taxon>
        <taxon>Chelicerata</taxon>
        <taxon>Arachnida</taxon>
        <taxon>Araneae</taxon>
        <taxon>Araneomorphae</taxon>
        <taxon>Entelegynae</taxon>
        <taxon>Araneoidea</taxon>
        <taxon>Linyphiidae</taxon>
        <taxon>Erigoninae</taxon>
        <taxon>Oedothorax</taxon>
    </lineage>
</organism>
<name>A0AAV6TNW5_9ARAC</name>
<accession>A0AAV6TNW5</accession>
<dbReference type="AlphaFoldDB" id="A0AAV6TNW5"/>
<reference evidence="1 2" key="1">
    <citation type="journal article" date="2022" name="Nat. Ecol. Evol.">
        <title>A masculinizing supergene underlies an exaggerated male reproductive morph in a spider.</title>
        <authorList>
            <person name="Hendrickx F."/>
            <person name="De Corte Z."/>
            <person name="Sonet G."/>
            <person name="Van Belleghem S.M."/>
            <person name="Kostlbacher S."/>
            <person name="Vangestel C."/>
        </authorList>
    </citation>
    <scope>NUCLEOTIDE SEQUENCE [LARGE SCALE GENOMIC DNA]</scope>
    <source>
        <strain evidence="1">W744_W776</strain>
    </source>
</reference>
<gene>
    <name evidence="1" type="ORF">JTE90_014031</name>
</gene>
<sequence>MQSIRISEEEIFDCIVYLGCKYPLETGKETRIREVYELGGPKIKIMSMETFLDISRLPMPNNEDVFWNKTIREICTTKTEVEGKKIFNEQVQELATWWSNRCESKDPSDIVECDAAGKASTHLLELFTEAKAKGKCGKKLPTSLPKFG</sequence>
<protein>
    <submittedName>
        <fullName evidence="1">Uncharacterized protein</fullName>
    </submittedName>
</protein>
<dbReference type="EMBL" id="JAFNEN010001888">
    <property type="protein sequence ID" value="KAG8173306.1"/>
    <property type="molecule type" value="Genomic_DNA"/>
</dbReference>
<comment type="caution">
    <text evidence="1">The sequence shown here is derived from an EMBL/GenBank/DDBJ whole genome shotgun (WGS) entry which is preliminary data.</text>
</comment>
<evidence type="ECO:0000313" key="2">
    <source>
        <dbReference type="Proteomes" id="UP000827092"/>
    </source>
</evidence>
<proteinExistence type="predicted"/>